<keyword evidence="2" id="KW-1185">Reference proteome</keyword>
<evidence type="ECO:0000313" key="1">
    <source>
        <dbReference type="EMBL" id="KAJ6419399.1"/>
    </source>
</evidence>
<dbReference type="EMBL" id="JAPFFJ010000009">
    <property type="protein sequence ID" value="KAJ6419399.1"/>
    <property type="molecule type" value="Genomic_DNA"/>
</dbReference>
<comment type="caution">
    <text evidence="1">The sequence shown here is derived from an EMBL/GenBank/DDBJ whole genome shotgun (WGS) entry which is preliminary data.</text>
</comment>
<accession>A0AAD6P7A0</accession>
<dbReference type="Proteomes" id="UP001162972">
    <property type="component" value="Chromosome 7"/>
</dbReference>
<organism evidence="1 2">
    <name type="scientific">Salix udensis</name>
    <dbReference type="NCBI Taxonomy" id="889485"/>
    <lineage>
        <taxon>Eukaryota</taxon>
        <taxon>Viridiplantae</taxon>
        <taxon>Streptophyta</taxon>
        <taxon>Embryophyta</taxon>
        <taxon>Tracheophyta</taxon>
        <taxon>Spermatophyta</taxon>
        <taxon>Magnoliopsida</taxon>
        <taxon>eudicotyledons</taxon>
        <taxon>Gunneridae</taxon>
        <taxon>Pentapetalae</taxon>
        <taxon>rosids</taxon>
        <taxon>fabids</taxon>
        <taxon>Malpighiales</taxon>
        <taxon>Salicaceae</taxon>
        <taxon>Saliceae</taxon>
        <taxon>Salix</taxon>
    </lineage>
</organism>
<proteinExistence type="predicted"/>
<sequence length="18" mass="1832">MGDRGGLLISLISSSQVV</sequence>
<gene>
    <name evidence="1" type="ORF">OIU84_029497</name>
</gene>
<dbReference type="AlphaFoldDB" id="A0AAD6P7A0"/>
<evidence type="ECO:0000313" key="2">
    <source>
        <dbReference type="Proteomes" id="UP001162972"/>
    </source>
</evidence>
<reference evidence="1 2" key="1">
    <citation type="journal article" date="2023" name="Int. J. Mol. Sci.">
        <title>De Novo Assembly and Annotation of 11 Diverse Shrub Willow (Salix) Genomes Reveals Novel Gene Organization in Sex-Linked Regions.</title>
        <authorList>
            <person name="Hyden B."/>
            <person name="Feng K."/>
            <person name="Yates T.B."/>
            <person name="Jawdy S."/>
            <person name="Cereghino C."/>
            <person name="Smart L.B."/>
            <person name="Muchero W."/>
        </authorList>
    </citation>
    <scope>NUCLEOTIDE SEQUENCE [LARGE SCALE GENOMIC DNA]</scope>
    <source>
        <tissue evidence="1">Shoot tip</tissue>
    </source>
</reference>
<protein>
    <submittedName>
        <fullName evidence="1">Uncharacterized protein</fullName>
    </submittedName>
</protein>
<name>A0AAD6P7A0_9ROSI</name>